<organism evidence="2 3">
    <name type="scientific">Dokdonella immobilis</name>
    <dbReference type="NCBI Taxonomy" id="578942"/>
    <lineage>
        <taxon>Bacteria</taxon>
        <taxon>Pseudomonadati</taxon>
        <taxon>Pseudomonadota</taxon>
        <taxon>Gammaproteobacteria</taxon>
        <taxon>Lysobacterales</taxon>
        <taxon>Rhodanobacteraceae</taxon>
        <taxon>Dokdonella</taxon>
    </lineage>
</organism>
<dbReference type="EMBL" id="FOVF01000015">
    <property type="protein sequence ID" value="SFN33757.1"/>
    <property type="molecule type" value="Genomic_DNA"/>
</dbReference>
<proteinExistence type="predicted"/>
<protein>
    <recommendedName>
        <fullName evidence="4">ELWxxDGT repeat-containing protein</fullName>
    </recommendedName>
</protein>
<evidence type="ECO:0000256" key="1">
    <source>
        <dbReference type="SAM" id="SignalP"/>
    </source>
</evidence>
<evidence type="ECO:0000313" key="2">
    <source>
        <dbReference type="EMBL" id="SFN33757.1"/>
    </source>
</evidence>
<feature type="chain" id="PRO_5011607214" description="ELWxxDGT repeat-containing protein" evidence="1">
    <location>
        <begin position="22"/>
        <end position="464"/>
    </location>
</feature>
<reference evidence="2 3" key="1">
    <citation type="submission" date="2016-10" db="EMBL/GenBank/DDBJ databases">
        <authorList>
            <person name="de Groot N.N."/>
        </authorList>
    </citation>
    <scope>NUCLEOTIDE SEQUENCE [LARGE SCALE GENOMIC DNA]</scope>
    <source>
        <strain evidence="2 3">CGMCC 1.7659</strain>
    </source>
</reference>
<sequence length="464" mass="49093">MVPRIPAMVVLYSSLAMHAYASTAVAPPEVLTVFPAEYTGHNNSLWFSAGRTRSGQGSIVAGAYFSIRSESQQSNIVWVTDGTPSGTHPAASHGEQGNRAVSPDVGLFFTAHDDNGALQLFSTDGREVSERQLTHTAIRESWLRGVLDGDPLITRSIGSTNTAVIRINAASGEESEIQVITGTSGEWFTVNQRVLGVSQSGVVGDHITAFLGGGQSPVDVPVPAPNTAWDYPHRIASNSRVACAKAYTHHGPTVIIPELYCTDGTPAGTHRPSPAGGQLGLALRDDVTFYGLGSRMLIANTRVTPQEMPWVTDGTDVGTYPLLESSPDFWSTCTDGESGSTVLAISRNTETMLWYTDGSRIGTRPLISIPAQAACPGLLGTSVPGSGLAYFFVDSTLYASDGSPDGTHAVDGAPAVFSNGDPYYPLQGIVVLGRWLVFAGKVSATEDGLWRIDLDPLFSSGMDE</sequence>
<evidence type="ECO:0008006" key="4">
    <source>
        <dbReference type="Google" id="ProtNLM"/>
    </source>
</evidence>
<dbReference type="AlphaFoldDB" id="A0A1I4Y6V7"/>
<dbReference type="Proteomes" id="UP000198575">
    <property type="component" value="Unassembled WGS sequence"/>
</dbReference>
<gene>
    <name evidence="2" type="ORF">SAMN05216289_11552</name>
</gene>
<evidence type="ECO:0000313" key="3">
    <source>
        <dbReference type="Proteomes" id="UP000198575"/>
    </source>
</evidence>
<feature type="signal peptide" evidence="1">
    <location>
        <begin position="1"/>
        <end position="21"/>
    </location>
</feature>
<keyword evidence="3" id="KW-1185">Reference proteome</keyword>
<name>A0A1I4Y6V7_9GAMM</name>
<keyword evidence="1" id="KW-0732">Signal</keyword>
<accession>A0A1I4Y6V7</accession>